<keyword evidence="3" id="KW-0255">Endonuclease</keyword>
<dbReference type="Pfam" id="PF07927">
    <property type="entry name" value="HicA_toxin"/>
    <property type="match status" value="1"/>
</dbReference>
<evidence type="ECO:0000256" key="5">
    <source>
        <dbReference type="ARBA" id="ARBA00022884"/>
    </source>
</evidence>
<dbReference type="EMBL" id="SNRY01003395">
    <property type="protein sequence ID" value="KAA6321135.1"/>
    <property type="molecule type" value="Genomic_DNA"/>
</dbReference>
<dbReference type="GO" id="GO:0003729">
    <property type="term" value="F:mRNA binding"/>
    <property type="evidence" value="ECO:0007669"/>
    <property type="project" value="InterPro"/>
</dbReference>
<dbReference type="InterPro" id="IPR038570">
    <property type="entry name" value="HicA_sf"/>
</dbReference>
<dbReference type="Gene3D" id="3.30.920.30">
    <property type="entry name" value="Hypothetical protein"/>
    <property type="match status" value="1"/>
</dbReference>
<proteinExistence type="predicted"/>
<accession>A0A5J4QHX0</accession>
<reference evidence="7" key="1">
    <citation type="submission" date="2019-03" db="EMBL/GenBank/DDBJ databases">
        <title>Single cell metagenomics reveals metabolic interactions within the superorganism composed of flagellate Streblomastix strix and complex community of Bacteroidetes bacteria on its surface.</title>
        <authorList>
            <person name="Treitli S.C."/>
            <person name="Kolisko M."/>
            <person name="Husnik F."/>
            <person name="Keeling P."/>
            <person name="Hampl V."/>
        </authorList>
    </citation>
    <scope>NUCLEOTIDE SEQUENCE</scope>
    <source>
        <strain evidence="7">STM</strain>
    </source>
</reference>
<gene>
    <name evidence="7" type="ORF">EZS27_029173</name>
</gene>
<sequence>MSMKVKEVIKILEENGWVYQRTRGDHRIYYKKGARRSTMLRRHTGWT</sequence>
<dbReference type="GO" id="GO:0004519">
    <property type="term" value="F:endonuclease activity"/>
    <property type="evidence" value="ECO:0007669"/>
    <property type="project" value="UniProtKB-KW"/>
</dbReference>
<keyword evidence="5" id="KW-0694">RNA-binding</keyword>
<name>A0A5J4QHX0_9ZZZZ</name>
<evidence type="ECO:0000256" key="6">
    <source>
        <dbReference type="ARBA" id="ARBA00023016"/>
    </source>
</evidence>
<protein>
    <recommendedName>
        <fullName evidence="8">Addiction module toxin, HicA family</fullName>
    </recommendedName>
</protein>
<dbReference type="InterPro" id="IPR012933">
    <property type="entry name" value="HicA_mRNA_interferase"/>
</dbReference>
<keyword evidence="1" id="KW-1277">Toxin-antitoxin system</keyword>
<dbReference type="AlphaFoldDB" id="A0A5J4QHX0"/>
<organism evidence="7">
    <name type="scientific">termite gut metagenome</name>
    <dbReference type="NCBI Taxonomy" id="433724"/>
    <lineage>
        <taxon>unclassified sequences</taxon>
        <taxon>metagenomes</taxon>
        <taxon>organismal metagenomes</taxon>
    </lineage>
</organism>
<evidence type="ECO:0000256" key="2">
    <source>
        <dbReference type="ARBA" id="ARBA00022722"/>
    </source>
</evidence>
<evidence type="ECO:0000256" key="4">
    <source>
        <dbReference type="ARBA" id="ARBA00022801"/>
    </source>
</evidence>
<keyword evidence="4" id="KW-0378">Hydrolase</keyword>
<evidence type="ECO:0000256" key="3">
    <source>
        <dbReference type="ARBA" id="ARBA00022759"/>
    </source>
</evidence>
<feature type="non-terminal residue" evidence="7">
    <location>
        <position position="47"/>
    </location>
</feature>
<evidence type="ECO:0000313" key="7">
    <source>
        <dbReference type="EMBL" id="KAA6321135.1"/>
    </source>
</evidence>
<dbReference type="SUPFAM" id="SSF54786">
    <property type="entry name" value="YcfA/nrd intein domain"/>
    <property type="match status" value="1"/>
</dbReference>
<keyword evidence="2" id="KW-0540">Nuclease</keyword>
<evidence type="ECO:0000256" key="1">
    <source>
        <dbReference type="ARBA" id="ARBA00022649"/>
    </source>
</evidence>
<evidence type="ECO:0008006" key="8">
    <source>
        <dbReference type="Google" id="ProtNLM"/>
    </source>
</evidence>
<dbReference type="GO" id="GO:0016787">
    <property type="term" value="F:hydrolase activity"/>
    <property type="evidence" value="ECO:0007669"/>
    <property type="project" value="UniProtKB-KW"/>
</dbReference>
<keyword evidence="6" id="KW-0346">Stress response</keyword>
<comment type="caution">
    <text evidence="7">The sequence shown here is derived from an EMBL/GenBank/DDBJ whole genome shotgun (WGS) entry which is preliminary data.</text>
</comment>